<evidence type="ECO:0000313" key="1">
    <source>
        <dbReference type="EMBL" id="CAQ82860.1"/>
    </source>
</evidence>
<dbReference type="KEGG" id="pay:PAU_00768"/>
<dbReference type="EMBL" id="FM162591">
    <property type="protein sequence ID" value="CAQ82860.1"/>
    <property type="molecule type" value="Genomic_DNA"/>
</dbReference>
<dbReference type="AlphaFoldDB" id="B6VMJ6"/>
<dbReference type="Proteomes" id="UP000002747">
    <property type="component" value="Chromosome"/>
</dbReference>
<evidence type="ECO:0000313" key="2">
    <source>
        <dbReference type="EMBL" id="CAR67376.1"/>
    </source>
</evidence>
<reference evidence="1 3" key="4">
    <citation type="journal article" date="2009" name="BMC Genomics">
        <title>Comparative genomics of the emerging human pathogen Photorhabdus asymbiotica with the insect pathogen Photorhabdus luminescens.</title>
        <authorList>
            <person name="Wilkinson P."/>
            <person name="Waterfield N.R."/>
            <person name="Crossman L."/>
            <person name="Corton C."/>
            <person name="Sanchez-Contreras M."/>
            <person name="Vlisidou I."/>
            <person name="Barron A."/>
            <person name="Bignell A."/>
            <person name="Clark L."/>
            <person name="Ormond D."/>
            <person name="Mayho M."/>
            <person name="Bason N."/>
            <person name="Smith F."/>
            <person name="Simmonds M."/>
            <person name="Churcher C."/>
            <person name="Harris D."/>
            <person name="Thompson N.R."/>
            <person name="Quail M."/>
            <person name="Parkhill J."/>
            <person name="ffrench-Constant R.H."/>
        </authorList>
    </citation>
    <scope>NUCLEOTIDE SEQUENCE [LARGE SCALE GENOMIC DNA]</scope>
    <source>
        <strain evidence="3">ATCC 43949 / 3105-77</strain>
        <strain evidence="1">ATCC43949</strain>
    </source>
</reference>
<reference evidence="1" key="2">
    <citation type="submission" date="2008-05" db="EMBL/GenBank/DDBJ databases">
        <authorList>
            <person name="Crossman L.C."/>
        </authorList>
    </citation>
    <scope>NUCLEOTIDE SEQUENCE</scope>
    <source>
        <strain evidence="1">ATCC43949</strain>
    </source>
</reference>
<dbReference type="EMBL" id="FM211055">
    <property type="protein sequence ID" value="CAR67376.1"/>
    <property type="molecule type" value="Genomic_DNA"/>
</dbReference>
<reference evidence="2" key="1">
    <citation type="journal article" date="2008" name="Proc. Natl. Acad. Sci. U.S.A.">
        <title>Rapid virulence annotation (RVA): identification of virulence factors using a bacterial genome library and multiple invertebrate hosts.</title>
        <authorList>
            <person name="Waterfield N.R."/>
            <person name="Sanchez-Contreras M."/>
            <person name="Eleftherianos I."/>
            <person name="Dowling A."/>
            <person name="Wilkinson P."/>
            <person name="Parkhill J."/>
            <person name="Thomson N."/>
            <person name="Reynolds S.E."/>
            <person name="Bode H.B."/>
            <person name="Dorus S."/>
            <person name="Ffrench-Constant R.H."/>
        </authorList>
    </citation>
    <scope>NUCLEOTIDE SEQUENCE</scope>
    <source>
        <strain evidence="2">ATCC 43949</strain>
    </source>
</reference>
<dbReference type="STRING" id="291112.PAU_00768"/>
<proteinExistence type="predicted"/>
<evidence type="ECO:0000313" key="3">
    <source>
        <dbReference type="Proteomes" id="UP000002747"/>
    </source>
</evidence>
<accession>C7BM41</accession>
<dbReference type="eggNOG" id="COG2944">
    <property type="taxonomic scope" value="Bacteria"/>
</dbReference>
<accession>B6VMJ6</accession>
<organism evidence="2">
    <name type="scientific">Photorhabdus asymbiotica subsp. asymbiotica (strain ATCC 43949 / 3105-77)</name>
    <name type="common">Xenorhabdus luminescens (strain 2)</name>
    <dbReference type="NCBI Taxonomy" id="553480"/>
    <lineage>
        <taxon>Bacteria</taxon>
        <taxon>Pseudomonadati</taxon>
        <taxon>Pseudomonadota</taxon>
        <taxon>Gammaproteobacteria</taxon>
        <taxon>Enterobacterales</taxon>
        <taxon>Morganellaceae</taxon>
        <taxon>Photorhabdus</taxon>
    </lineage>
</organism>
<name>B6VMJ6_PHOAA</name>
<reference evidence="2" key="3">
    <citation type="submission" date="2008-09" db="EMBL/GenBank/DDBJ databases">
        <authorList>
            <person name="Thomson N.R."/>
        </authorList>
    </citation>
    <scope>NUCLEOTIDE SEQUENCE</scope>
    <source>
        <strain evidence="2">ATCC 43949</strain>
    </source>
</reference>
<sequence>MKQQELAVAVGVSYDLVKSGESKRCQPTGAARKPLILLQINPFIINQIKST</sequence>
<protein>
    <submittedName>
        <fullName evidence="2">Uncharacterized protein</fullName>
    </submittedName>
</protein>
<gene>
    <name evidence="1" type="ordered locus">PAU_00768</name>
    <name evidence="2" type="ORF">PA-RVA13-1247</name>
</gene>